<dbReference type="RefSeq" id="WP_077550065.1">
    <property type="nucleotide sequence ID" value="NZ_MLHO01000002.1"/>
</dbReference>
<reference evidence="1 2" key="1">
    <citation type="submission" date="2016-10" db="EMBL/GenBank/DDBJ databases">
        <title>Rodentibacter gen. nov. and new species.</title>
        <authorList>
            <person name="Christensen H."/>
        </authorList>
    </citation>
    <scope>NUCLEOTIDE SEQUENCE [LARGE SCALE GENOMIC DNA]</scope>
    <source>
        <strain evidence="1 2">1996246016</strain>
    </source>
</reference>
<keyword evidence="2" id="KW-1185">Reference proteome</keyword>
<dbReference type="GeneID" id="85656641"/>
<comment type="caution">
    <text evidence="1">The sequence shown here is derived from an EMBL/GenBank/DDBJ whole genome shotgun (WGS) entry which is preliminary data.</text>
</comment>
<evidence type="ECO:0000313" key="2">
    <source>
        <dbReference type="Proteomes" id="UP000188541"/>
    </source>
</evidence>
<name>A0A1V3JT01_9PAST</name>
<organism evidence="1 2">
    <name type="scientific">Rodentibacter genomosp. 2</name>
    <dbReference type="NCBI Taxonomy" id="1908266"/>
    <lineage>
        <taxon>Bacteria</taxon>
        <taxon>Pseudomonadati</taxon>
        <taxon>Pseudomonadota</taxon>
        <taxon>Gammaproteobacteria</taxon>
        <taxon>Pasteurellales</taxon>
        <taxon>Pasteurellaceae</taxon>
        <taxon>Rodentibacter</taxon>
    </lineage>
</organism>
<dbReference type="STRING" id="1908266.BKK55_00185"/>
<evidence type="ECO:0000313" key="1">
    <source>
        <dbReference type="EMBL" id="OOF59571.1"/>
    </source>
</evidence>
<dbReference type="Proteomes" id="UP000188541">
    <property type="component" value="Unassembled WGS sequence"/>
</dbReference>
<dbReference type="EMBL" id="MLHO01000002">
    <property type="protein sequence ID" value="OOF59571.1"/>
    <property type="molecule type" value="Genomic_DNA"/>
</dbReference>
<gene>
    <name evidence="1" type="ORF">BKK55_00185</name>
</gene>
<sequence>MKYYNGSQIKLGDKASVPGDIGTIVAIISDNLFMEGYEFFSYLKTGLLVDFPKYGLTYYEDKPEDDLELVKREGD</sequence>
<proteinExistence type="predicted"/>
<protein>
    <submittedName>
        <fullName evidence="1">Uncharacterized protein</fullName>
    </submittedName>
</protein>
<accession>A0A1V3JT01</accession>
<dbReference type="AlphaFoldDB" id="A0A1V3JT01"/>